<dbReference type="PANTHER" id="PTHR32075:SF6">
    <property type="entry name" value="ISWI CHROMATIN-REMODELING COMPLEX SUBUNIT YPL216W-RELATED"/>
    <property type="match status" value="1"/>
</dbReference>
<feature type="compositionally biased region" description="Acidic residues" evidence="3">
    <location>
        <begin position="308"/>
        <end position="318"/>
    </location>
</feature>
<feature type="compositionally biased region" description="Low complexity" evidence="3">
    <location>
        <begin position="193"/>
        <end position="202"/>
    </location>
</feature>
<feature type="compositionally biased region" description="Acidic residues" evidence="3">
    <location>
        <begin position="479"/>
        <end position="504"/>
    </location>
</feature>
<dbReference type="PANTHER" id="PTHR32075">
    <property type="entry name" value="ISWI CHROMATIN-REMODELING COMPLEX SUBUNIT YPL216W-RELATED"/>
    <property type="match status" value="1"/>
</dbReference>
<dbReference type="InterPro" id="IPR028941">
    <property type="entry name" value="WHIM2_dom"/>
</dbReference>
<accession>A0ABR3AJL7</accession>
<keyword evidence="2" id="KW-0539">Nucleus</keyword>
<proteinExistence type="predicted"/>
<feature type="region of interest" description="Disordered" evidence="3">
    <location>
        <begin position="184"/>
        <end position="215"/>
    </location>
</feature>
<feature type="domain" description="DDT" evidence="4">
    <location>
        <begin position="227"/>
        <end position="289"/>
    </location>
</feature>
<evidence type="ECO:0000259" key="4">
    <source>
        <dbReference type="PROSITE" id="PS50827"/>
    </source>
</evidence>
<organism evidence="5 6">
    <name type="scientific">Phycomyces blakesleeanus</name>
    <dbReference type="NCBI Taxonomy" id="4837"/>
    <lineage>
        <taxon>Eukaryota</taxon>
        <taxon>Fungi</taxon>
        <taxon>Fungi incertae sedis</taxon>
        <taxon>Mucoromycota</taxon>
        <taxon>Mucoromycotina</taxon>
        <taxon>Mucoromycetes</taxon>
        <taxon>Mucorales</taxon>
        <taxon>Phycomycetaceae</taxon>
        <taxon>Phycomyces</taxon>
    </lineage>
</organism>
<dbReference type="Proteomes" id="UP001448207">
    <property type="component" value="Unassembled WGS sequence"/>
</dbReference>
<gene>
    <name evidence="5" type="ORF">J3Q64DRAFT_1648036</name>
</gene>
<evidence type="ECO:0000256" key="3">
    <source>
        <dbReference type="SAM" id="MobiDB-lite"/>
    </source>
</evidence>
<evidence type="ECO:0000256" key="1">
    <source>
        <dbReference type="ARBA" id="ARBA00004123"/>
    </source>
</evidence>
<dbReference type="InterPro" id="IPR028942">
    <property type="entry name" value="WHIM1_dom"/>
</dbReference>
<sequence length="747" mass="88537">RQPNGRLRFPDAFLHPEESQIQLVNQDEEPIENFFRLVDSDEIKRDQRSFCRPVIQRFIRECTHKDSYLGAPWLIKPNVANHYKLDTSLPSHLQEAQDLVYAKIRKRKAAKTTDEKEAEKRARKEDTLLQKARIKEEKDRQREERRKQAAVKYPVEDLDLPIYRKDPNLNWVLVDMTPTNLKNEENDGLYGHQQQQQQQQQQIKRIPYPSGGRPARPIPRIESVLPTEFIEQSLILWSFLNVFSDPLQLSPFSVDDFERALIQSNSVKSTVMIECNACLLNVIIRERKEDIANEIASGEAVEDYLEALEDEENESEEDDHQKQTNPKPKGNDRDKQQVERGWRDPEQLKIGQGWDKKEIRQTNERKGWESVLIGCLNEIATPDMIPQLDQILRHLVPRNNSTASEREKQYPSLSIKHKLTVLKFLVDVVNESTLIKEYMEECQEQLTEFRRQKVEMNKEVKLLAFRRAELDRRDQADKEEQESSDDDDDDGESNSENSESGDDFDSPKKRARRHLSRQEKLKQKQKKRAEMEALRKKQYEKQREATKARNQELRLKAEERRKLDEEEKALHKKEEQLEKDMRKYMTLRIRPLGRDRFYNQYIYLDNVGTSNTYGSGRLYVQSPTFVDIQIMMERDVRTDLPEQPWGRGGGQWFILELMKAQGFEQEREWLEKQMETLKNQEIDPSTLTSSWWKYYSEPEEIQQLLSWLNPKGSREYKLKNELVKQQAYIIESMQKRTQVNIKIYVHT</sequence>
<evidence type="ECO:0000313" key="5">
    <source>
        <dbReference type="EMBL" id="KAL0075875.1"/>
    </source>
</evidence>
<feature type="region of interest" description="Disordered" evidence="3">
    <location>
        <begin position="472"/>
        <end position="552"/>
    </location>
</feature>
<dbReference type="Pfam" id="PF02791">
    <property type="entry name" value="DDT"/>
    <property type="match status" value="1"/>
</dbReference>
<dbReference type="Pfam" id="PF15612">
    <property type="entry name" value="WHIM1"/>
    <property type="match status" value="1"/>
</dbReference>
<feature type="region of interest" description="Disordered" evidence="3">
    <location>
        <begin position="110"/>
        <end position="148"/>
    </location>
</feature>
<protein>
    <recommendedName>
        <fullName evidence="4">DDT domain-containing protein</fullName>
    </recommendedName>
</protein>
<evidence type="ECO:0000313" key="6">
    <source>
        <dbReference type="Proteomes" id="UP001448207"/>
    </source>
</evidence>
<feature type="region of interest" description="Disordered" evidence="3">
    <location>
        <begin position="308"/>
        <end position="344"/>
    </location>
</feature>
<comment type="caution">
    <text evidence="5">The sequence shown here is derived from an EMBL/GenBank/DDBJ whole genome shotgun (WGS) entry which is preliminary data.</text>
</comment>
<dbReference type="EMBL" id="JBCLYO010000033">
    <property type="protein sequence ID" value="KAL0075875.1"/>
    <property type="molecule type" value="Genomic_DNA"/>
</dbReference>
<feature type="compositionally biased region" description="Basic and acidic residues" evidence="3">
    <location>
        <begin position="329"/>
        <end position="344"/>
    </location>
</feature>
<evidence type="ECO:0000256" key="2">
    <source>
        <dbReference type="ARBA" id="ARBA00023242"/>
    </source>
</evidence>
<dbReference type="InterPro" id="IPR018501">
    <property type="entry name" value="DDT_dom"/>
</dbReference>
<feature type="compositionally biased region" description="Basic and acidic residues" evidence="3">
    <location>
        <begin position="516"/>
        <end position="552"/>
    </location>
</feature>
<feature type="non-terminal residue" evidence="5">
    <location>
        <position position="1"/>
    </location>
</feature>
<feature type="compositionally biased region" description="Basic and acidic residues" evidence="3">
    <location>
        <begin position="111"/>
        <end position="147"/>
    </location>
</feature>
<keyword evidence="6" id="KW-1185">Reference proteome</keyword>
<dbReference type="Pfam" id="PF15613">
    <property type="entry name" value="WSD"/>
    <property type="match status" value="1"/>
</dbReference>
<dbReference type="PROSITE" id="PS50827">
    <property type="entry name" value="DDT"/>
    <property type="match status" value="1"/>
</dbReference>
<comment type="subcellular location">
    <subcellularLocation>
        <location evidence="1">Nucleus</location>
    </subcellularLocation>
</comment>
<reference evidence="5 6" key="1">
    <citation type="submission" date="2024-04" db="EMBL/GenBank/DDBJ databases">
        <title>Symmetric and asymmetric DNA N6-adenine methylation regulates different biological responses in Mucorales.</title>
        <authorList>
            <consortium name="Lawrence Berkeley National Laboratory"/>
            <person name="Lax C."/>
            <person name="Mondo S.J."/>
            <person name="Osorio-Concepcion M."/>
            <person name="Muszewska A."/>
            <person name="Corrochano-Luque M."/>
            <person name="Gutierrez G."/>
            <person name="Riley R."/>
            <person name="Lipzen A."/>
            <person name="Guo J."/>
            <person name="Hundley H."/>
            <person name="Amirebrahimi M."/>
            <person name="Ng V."/>
            <person name="Lorenzo-Gutierrez D."/>
            <person name="Binder U."/>
            <person name="Yang J."/>
            <person name="Song Y."/>
            <person name="Canovas D."/>
            <person name="Navarro E."/>
            <person name="Freitag M."/>
            <person name="Gabaldon T."/>
            <person name="Grigoriev I.V."/>
            <person name="Corrochano L.M."/>
            <person name="Nicolas F.E."/>
            <person name="Garre V."/>
        </authorList>
    </citation>
    <scope>NUCLEOTIDE SEQUENCE [LARGE SCALE GENOMIC DNA]</scope>
    <source>
        <strain evidence="5 6">L51</strain>
    </source>
</reference>
<name>A0ABR3AJL7_PHYBL</name>